<keyword evidence="2" id="KW-0805">Transcription regulation</keyword>
<evidence type="ECO:0000256" key="5">
    <source>
        <dbReference type="SAM" id="MobiDB-lite"/>
    </source>
</evidence>
<keyword evidence="3" id="KW-0238">DNA-binding</keyword>
<accession>A0ABS3UUE9</accession>
<feature type="domain" description="HTH merR-type" evidence="6">
    <location>
        <begin position="35"/>
        <end position="73"/>
    </location>
</feature>
<dbReference type="InterPro" id="IPR047057">
    <property type="entry name" value="MerR_fam"/>
</dbReference>
<keyword evidence="1" id="KW-0678">Repressor</keyword>
<evidence type="ECO:0000259" key="6">
    <source>
        <dbReference type="PROSITE" id="PS50937"/>
    </source>
</evidence>
<keyword evidence="4" id="KW-0804">Transcription</keyword>
<evidence type="ECO:0000256" key="4">
    <source>
        <dbReference type="ARBA" id="ARBA00023163"/>
    </source>
</evidence>
<dbReference type="EMBL" id="JAGFNS010000026">
    <property type="protein sequence ID" value="MBO3742189.1"/>
    <property type="molecule type" value="Genomic_DNA"/>
</dbReference>
<dbReference type="InterPro" id="IPR009061">
    <property type="entry name" value="DNA-bd_dom_put_sf"/>
</dbReference>
<comment type="caution">
    <text evidence="7">The sequence shown here is derived from an EMBL/GenBank/DDBJ whole genome shotgun (WGS) entry which is preliminary data.</text>
</comment>
<dbReference type="PROSITE" id="PS50937">
    <property type="entry name" value="HTH_MERR_2"/>
    <property type="match status" value="2"/>
</dbReference>
<dbReference type="PANTHER" id="PTHR30204:SF69">
    <property type="entry name" value="MERR-FAMILY TRANSCRIPTIONAL REGULATOR"/>
    <property type="match status" value="1"/>
</dbReference>
<feature type="domain" description="HTH merR-type" evidence="6">
    <location>
        <begin position="143"/>
        <end position="210"/>
    </location>
</feature>
<dbReference type="Pfam" id="PF00376">
    <property type="entry name" value="MerR"/>
    <property type="match status" value="1"/>
</dbReference>
<feature type="compositionally biased region" description="Basic and acidic residues" evidence="5">
    <location>
        <begin position="266"/>
        <end position="275"/>
    </location>
</feature>
<evidence type="ECO:0000256" key="1">
    <source>
        <dbReference type="ARBA" id="ARBA00022491"/>
    </source>
</evidence>
<evidence type="ECO:0000313" key="8">
    <source>
        <dbReference type="Proteomes" id="UP000679690"/>
    </source>
</evidence>
<dbReference type="Gene3D" id="1.10.1660.10">
    <property type="match status" value="2"/>
</dbReference>
<sequence length="275" mass="29141">MTSTVSLNQRLKLFVDRAGESLLKSQNGVHRPVDLARAHGLSAQAIRNYERAGVMPPAARTANGYRVYTDDHVGALAAYLALIPGYGHPVAGEIMRAVLRDDVDAALALIDAAHVQSRRDRDTVAAVATALAEAPAGPLSDRPLPVGALAHRLGVTPATLRKWERAGILAPERSKGARVYSPDDVRDAELAHLLRRGGYPLAHIATVIEQVRAAGGPGPLAASIEQWRERLTARGRAMLTGSARLAAFLERTDAAPPVGVTGGAADRGDQYGKSR</sequence>
<dbReference type="InterPro" id="IPR000551">
    <property type="entry name" value="MerR-type_HTH_dom"/>
</dbReference>
<dbReference type="SMART" id="SM00422">
    <property type="entry name" value="HTH_MERR"/>
    <property type="match status" value="2"/>
</dbReference>
<evidence type="ECO:0000256" key="3">
    <source>
        <dbReference type="ARBA" id="ARBA00023125"/>
    </source>
</evidence>
<dbReference type="CDD" id="cd04773">
    <property type="entry name" value="HTH_TioE_rpt2"/>
    <property type="match status" value="1"/>
</dbReference>
<reference evidence="7 8" key="1">
    <citation type="submission" date="2021-03" db="EMBL/GenBank/DDBJ databases">
        <title>Actinoplanes flavus sp. nov., a novel actinomycete isolated from Coconut Palm rhizosphere soil.</title>
        <authorList>
            <person name="Luo X."/>
        </authorList>
    </citation>
    <scope>NUCLEOTIDE SEQUENCE [LARGE SCALE GENOMIC DNA]</scope>
    <source>
        <strain evidence="7 8">NEAU-H7</strain>
    </source>
</reference>
<dbReference type="SUPFAM" id="SSF46955">
    <property type="entry name" value="Putative DNA-binding domain"/>
    <property type="match status" value="2"/>
</dbReference>
<feature type="region of interest" description="Disordered" evidence="5">
    <location>
        <begin position="256"/>
        <end position="275"/>
    </location>
</feature>
<evidence type="ECO:0000256" key="2">
    <source>
        <dbReference type="ARBA" id="ARBA00023015"/>
    </source>
</evidence>
<proteinExistence type="predicted"/>
<gene>
    <name evidence="7" type="ORF">J5X75_32260</name>
</gene>
<protein>
    <submittedName>
        <fullName evidence="7">TioE family transcriptional regulator</fullName>
    </submittedName>
</protein>
<dbReference type="PANTHER" id="PTHR30204">
    <property type="entry name" value="REDOX-CYCLING DRUG-SENSING TRANSCRIPTIONAL ACTIVATOR SOXR"/>
    <property type="match status" value="1"/>
</dbReference>
<dbReference type="PROSITE" id="PS00552">
    <property type="entry name" value="HTH_MERR_1"/>
    <property type="match status" value="1"/>
</dbReference>
<dbReference type="Proteomes" id="UP000679690">
    <property type="component" value="Unassembled WGS sequence"/>
</dbReference>
<evidence type="ECO:0000313" key="7">
    <source>
        <dbReference type="EMBL" id="MBO3742189.1"/>
    </source>
</evidence>
<dbReference type="Pfam" id="PF13411">
    <property type="entry name" value="MerR_1"/>
    <property type="match status" value="1"/>
</dbReference>
<keyword evidence="8" id="KW-1185">Reference proteome</keyword>
<organism evidence="7 8">
    <name type="scientific">Actinoplanes flavus</name>
    <dbReference type="NCBI Taxonomy" id="2820290"/>
    <lineage>
        <taxon>Bacteria</taxon>
        <taxon>Bacillati</taxon>
        <taxon>Actinomycetota</taxon>
        <taxon>Actinomycetes</taxon>
        <taxon>Micromonosporales</taxon>
        <taxon>Micromonosporaceae</taxon>
        <taxon>Actinoplanes</taxon>
    </lineage>
</organism>
<name>A0ABS3UUE9_9ACTN</name>